<evidence type="ECO:0000256" key="4">
    <source>
        <dbReference type="ARBA" id="ARBA00022801"/>
    </source>
</evidence>
<dbReference type="AlphaFoldDB" id="A0A0R1UBA8"/>
<dbReference type="EMBL" id="AZFK01000028">
    <property type="protein sequence ID" value="KRL90655.1"/>
    <property type="molecule type" value="Genomic_DNA"/>
</dbReference>
<dbReference type="Proteomes" id="UP000050816">
    <property type="component" value="Unassembled WGS sequence"/>
</dbReference>
<evidence type="ECO:0000256" key="5">
    <source>
        <dbReference type="ARBA" id="ARBA00032644"/>
    </source>
</evidence>
<dbReference type="PATRIC" id="fig|1423760.3.peg.1329"/>
<comment type="caution">
    <text evidence="7">The sequence shown here is derived from an EMBL/GenBank/DDBJ whole genome shotgun (WGS) entry which is preliminary data.</text>
</comment>
<accession>A0A0R1UBA8</accession>
<dbReference type="SUPFAM" id="SSF55811">
    <property type="entry name" value="Nudix"/>
    <property type="match status" value="1"/>
</dbReference>
<dbReference type="Gene3D" id="3.90.79.10">
    <property type="entry name" value="Nucleoside Triphosphate Pyrophosphohydrolase"/>
    <property type="match status" value="1"/>
</dbReference>
<evidence type="ECO:0000259" key="6">
    <source>
        <dbReference type="PROSITE" id="PS51462"/>
    </source>
</evidence>
<dbReference type="GO" id="GO:0000166">
    <property type="term" value="F:nucleotide binding"/>
    <property type="evidence" value="ECO:0007669"/>
    <property type="project" value="UniProtKB-KW"/>
</dbReference>
<keyword evidence="4" id="KW-0378">Hydrolase</keyword>
<feature type="domain" description="Nudix hydrolase" evidence="6">
    <location>
        <begin position="29"/>
        <end position="157"/>
    </location>
</feature>
<dbReference type="InterPro" id="IPR051325">
    <property type="entry name" value="Nudix_hydrolase_domain"/>
</dbReference>
<dbReference type="GO" id="GO:0006754">
    <property type="term" value="P:ATP biosynthetic process"/>
    <property type="evidence" value="ECO:0007669"/>
    <property type="project" value="TreeGrafter"/>
</dbReference>
<dbReference type="InterPro" id="IPR000086">
    <property type="entry name" value="NUDIX_hydrolase_dom"/>
</dbReference>
<dbReference type="CDD" id="cd03428">
    <property type="entry name" value="NUDIX_Ap4A_Nudt2"/>
    <property type="match status" value="1"/>
</dbReference>
<protein>
    <recommendedName>
        <fullName evidence="2">Bis(5'-nucleosyl)-tetraphosphatase [asymmetrical]</fullName>
    </recommendedName>
    <alternativeName>
        <fullName evidence="5">Diadenosine 5',5'''-P1,P4-tetraphosphate asymmetrical hydrolase</fullName>
    </alternativeName>
</protein>
<sequence length="166" mass="18855">MLFKADPLTIEGEDKLTTIRKENEIMAIEKTSGAVVYRVQDGQLEYLLLQSTNRGNFWGFPKGHVEGAEDLITTATREIKEETSLALTVDPAFSVYTEYDLPNGNRKEMTLFTALVPTETTLQLQAAEIKNAAWLPYEQARQRLTYQNLKQLLDQAHAHLREQINA</sequence>
<reference evidence="7 8" key="1">
    <citation type="journal article" date="2015" name="Genome Announc.">
        <title>Expanding the biotechnology potential of lactobacilli through comparative genomics of 213 strains and associated genera.</title>
        <authorList>
            <person name="Sun Z."/>
            <person name="Harris H.M."/>
            <person name="McCann A."/>
            <person name="Guo C."/>
            <person name="Argimon S."/>
            <person name="Zhang W."/>
            <person name="Yang X."/>
            <person name="Jeffery I.B."/>
            <person name="Cooney J.C."/>
            <person name="Kagawa T.F."/>
            <person name="Liu W."/>
            <person name="Song Y."/>
            <person name="Salvetti E."/>
            <person name="Wrobel A."/>
            <person name="Rasinkangas P."/>
            <person name="Parkhill J."/>
            <person name="Rea M.C."/>
            <person name="O'Sullivan O."/>
            <person name="Ritari J."/>
            <person name="Douillard F.P."/>
            <person name="Paul Ross R."/>
            <person name="Yang R."/>
            <person name="Briner A.E."/>
            <person name="Felis G.E."/>
            <person name="de Vos W.M."/>
            <person name="Barrangou R."/>
            <person name="Klaenhammer T.R."/>
            <person name="Caufield P.W."/>
            <person name="Cui Y."/>
            <person name="Zhang H."/>
            <person name="O'Toole P.W."/>
        </authorList>
    </citation>
    <scope>NUCLEOTIDE SEQUENCE [LARGE SCALE GENOMIC DNA]</scope>
    <source>
        <strain evidence="7 8">DSM 15946</strain>
    </source>
</reference>
<dbReference type="Pfam" id="PF00293">
    <property type="entry name" value="NUDIX"/>
    <property type="match status" value="1"/>
</dbReference>
<evidence type="ECO:0000256" key="2">
    <source>
        <dbReference type="ARBA" id="ARBA00018911"/>
    </source>
</evidence>
<evidence type="ECO:0000313" key="8">
    <source>
        <dbReference type="Proteomes" id="UP000050816"/>
    </source>
</evidence>
<name>A0A0R1UBA8_9LACO</name>
<dbReference type="InterPro" id="IPR015797">
    <property type="entry name" value="NUDIX_hydrolase-like_dom_sf"/>
</dbReference>
<organism evidence="7 8">
    <name type="scientific">Limosilactobacillus ingluviei DSM 15946</name>
    <dbReference type="NCBI Taxonomy" id="1423760"/>
    <lineage>
        <taxon>Bacteria</taxon>
        <taxon>Bacillati</taxon>
        <taxon>Bacillota</taxon>
        <taxon>Bacilli</taxon>
        <taxon>Lactobacillales</taxon>
        <taxon>Lactobacillaceae</taxon>
        <taxon>Limosilactobacillus</taxon>
    </lineage>
</organism>
<dbReference type="PANTHER" id="PTHR21340">
    <property type="entry name" value="DIADENOSINE 5,5-P1,P4-TETRAPHOSPHATE PYROPHOSPHOHYDROLASE MUTT"/>
    <property type="match status" value="1"/>
</dbReference>
<dbReference type="InterPro" id="IPR003565">
    <property type="entry name" value="Tetra_PHTase"/>
</dbReference>
<keyword evidence="3" id="KW-0547">Nucleotide-binding</keyword>
<comment type="similarity">
    <text evidence="1">Belongs to the Nudix hydrolase family.</text>
</comment>
<evidence type="ECO:0000256" key="3">
    <source>
        <dbReference type="ARBA" id="ARBA00022741"/>
    </source>
</evidence>
<dbReference type="PANTHER" id="PTHR21340:SF0">
    <property type="entry name" value="BIS(5'-NUCLEOSYL)-TETRAPHOSPHATASE [ASYMMETRICAL]"/>
    <property type="match status" value="1"/>
</dbReference>
<evidence type="ECO:0000313" key="7">
    <source>
        <dbReference type="EMBL" id="KRL90655.1"/>
    </source>
</evidence>
<proteinExistence type="inferred from homology"/>
<gene>
    <name evidence="7" type="ORF">FC43_GL001259</name>
</gene>
<dbReference type="GO" id="GO:0006167">
    <property type="term" value="P:AMP biosynthetic process"/>
    <property type="evidence" value="ECO:0007669"/>
    <property type="project" value="TreeGrafter"/>
</dbReference>
<dbReference type="GO" id="GO:0004081">
    <property type="term" value="F:bis(5'-nucleosyl)-tetraphosphatase (asymmetrical) activity"/>
    <property type="evidence" value="ECO:0007669"/>
    <property type="project" value="TreeGrafter"/>
</dbReference>
<evidence type="ECO:0000256" key="1">
    <source>
        <dbReference type="ARBA" id="ARBA00005582"/>
    </source>
</evidence>
<dbReference type="PROSITE" id="PS51462">
    <property type="entry name" value="NUDIX"/>
    <property type="match status" value="1"/>
</dbReference>